<keyword evidence="2" id="KW-1185">Reference proteome</keyword>
<dbReference type="OrthoDB" id="2352140at2759"/>
<sequence>FVTCDGEGFSVYKTAGEWEMLYHIPQLRHAVSLYIFGDWGLPEIVGNIMALEISSYQLLIWDLDTGTKRLHIGTQHPIKNRFLSSDGRTLAVVTEENVLLYSTVTGDLLHRFGGSSYDWYGFIEGDRGIYGSYFQERKRIFFITDTRRTSRMERFIAPPLNWDHVVQDIKVGEKWDGTNTKSTVVLSFKGFILEAYYLEDTLAGTEDESQCASSSGSDLVEIPEITFGKEVAYSGGTFTIQETVHGSPRKILMDIRFKDGKSRKYWWIVTRCYFWKASSQFMMVQEFTQSPRFVSWRLPQSSQDELEILFYWIQKRDEVTKLSIHPNGDYPVLSTAEGDFQLYPGGPCTLADPRSLQKGLFFFILLQKFQCKRAMDAEIKYLCSFVNQYPVQGDHSESLLSNLIKIRNDFDSDRAELLLKKLLQANSWIPLRAYSRGANPVGAILEETKTDSSAYETGRLLINYSLDKAKEHNDLTYILYLLECLDDLTVRYPDLALRITRRFSYIRCQDREFIINNHTIAHPPTFGRLWGSKVSKIHECRNPVLQFLLNTQPDDPLTKNFTEEVFVAPVNILWSFVPNTRSPCKEFPLDDSNLRTTWIQSLYHIILFNMNPFSHVYIRPRFYTLEILDNPAIDAMVQYKW</sequence>
<comment type="caution">
    <text evidence="1">The sequence shown here is derived from an EMBL/GenBank/DDBJ whole genome shotgun (WGS) entry which is preliminary data.</text>
</comment>
<proteinExistence type="predicted"/>
<protein>
    <submittedName>
        <fullName evidence="1">Uncharacterized protein</fullName>
    </submittedName>
</protein>
<reference evidence="1" key="1">
    <citation type="journal article" date="2020" name="Fungal Divers.">
        <title>Resolving the Mortierellaceae phylogeny through synthesis of multi-gene phylogenetics and phylogenomics.</title>
        <authorList>
            <person name="Vandepol N."/>
            <person name="Liber J."/>
            <person name="Desiro A."/>
            <person name="Na H."/>
            <person name="Kennedy M."/>
            <person name="Barry K."/>
            <person name="Grigoriev I.V."/>
            <person name="Miller A.N."/>
            <person name="O'Donnell K."/>
            <person name="Stajich J.E."/>
            <person name="Bonito G."/>
        </authorList>
    </citation>
    <scope>NUCLEOTIDE SEQUENCE</scope>
    <source>
        <strain evidence="1">KOD1015</strain>
    </source>
</reference>
<evidence type="ECO:0000313" key="2">
    <source>
        <dbReference type="Proteomes" id="UP000780801"/>
    </source>
</evidence>
<evidence type="ECO:0000313" key="1">
    <source>
        <dbReference type="EMBL" id="KAF9580267.1"/>
    </source>
</evidence>
<gene>
    <name evidence="1" type="ORF">BGW38_003153</name>
</gene>
<organism evidence="1 2">
    <name type="scientific">Lunasporangiospora selenospora</name>
    <dbReference type="NCBI Taxonomy" id="979761"/>
    <lineage>
        <taxon>Eukaryota</taxon>
        <taxon>Fungi</taxon>
        <taxon>Fungi incertae sedis</taxon>
        <taxon>Mucoromycota</taxon>
        <taxon>Mortierellomycotina</taxon>
        <taxon>Mortierellomycetes</taxon>
        <taxon>Mortierellales</taxon>
        <taxon>Mortierellaceae</taxon>
        <taxon>Lunasporangiospora</taxon>
    </lineage>
</organism>
<dbReference type="EMBL" id="JAABOA010002176">
    <property type="protein sequence ID" value="KAF9580267.1"/>
    <property type="molecule type" value="Genomic_DNA"/>
</dbReference>
<feature type="non-terminal residue" evidence="1">
    <location>
        <position position="1"/>
    </location>
</feature>
<dbReference type="AlphaFoldDB" id="A0A9P6FRE5"/>
<dbReference type="Proteomes" id="UP000780801">
    <property type="component" value="Unassembled WGS sequence"/>
</dbReference>
<dbReference type="SUPFAM" id="SSF50969">
    <property type="entry name" value="YVTN repeat-like/Quinoprotein amine dehydrogenase"/>
    <property type="match status" value="1"/>
</dbReference>
<accession>A0A9P6FRE5</accession>
<dbReference type="InterPro" id="IPR011044">
    <property type="entry name" value="Quino_amine_DH_bsu"/>
</dbReference>
<name>A0A9P6FRE5_9FUNG</name>